<organism evidence="1">
    <name type="scientific">Podoviridae sp. ctrub15</name>
    <dbReference type="NCBI Taxonomy" id="2826581"/>
    <lineage>
        <taxon>Viruses</taxon>
        <taxon>Duplodnaviria</taxon>
        <taxon>Heunggongvirae</taxon>
        <taxon>Uroviricota</taxon>
        <taxon>Caudoviricetes</taxon>
    </lineage>
</organism>
<reference evidence="1" key="1">
    <citation type="journal article" date="2021" name="Proc. Natl. Acad. Sci. U.S.A.">
        <title>A Catalog of Tens of Thousands of Viruses from Human Metagenomes Reveals Hidden Associations with Chronic Diseases.</title>
        <authorList>
            <person name="Tisza M.J."/>
            <person name="Buck C.B."/>
        </authorList>
    </citation>
    <scope>NUCLEOTIDE SEQUENCE</scope>
    <source>
        <strain evidence="1">Ctrub15</strain>
    </source>
</reference>
<sequence length="29" mass="3392">MNLLKSVQLKCKRKVCIKMLTPNLQFINS</sequence>
<name>A0A8S5LUS4_9CAUD</name>
<evidence type="ECO:0000313" key="1">
    <source>
        <dbReference type="EMBL" id="DAD73748.1"/>
    </source>
</evidence>
<protein>
    <submittedName>
        <fullName evidence="1">Uncharacterized protein</fullName>
    </submittedName>
</protein>
<accession>A0A8S5LUS4</accession>
<proteinExistence type="predicted"/>
<dbReference type="EMBL" id="BK014743">
    <property type="protein sequence ID" value="DAD73748.1"/>
    <property type="molecule type" value="Genomic_DNA"/>
</dbReference>